<dbReference type="OrthoDB" id="407432at2759"/>
<evidence type="ECO:0000313" key="3">
    <source>
        <dbReference type="Proteomes" id="UP000187209"/>
    </source>
</evidence>
<dbReference type="InterPro" id="IPR043519">
    <property type="entry name" value="NT_sf"/>
</dbReference>
<dbReference type="Proteomes" id="UP000187209">
    <property type="component" value="Unassembled WGS sequence"/>
</dbReference>
<evidence type="ECO:0008006" key="4">
    <source>
        <dbReference type="Google" id="ProtNLM"/>
    </source>
</evidence>
<comment type="caution">
    <text evidence="2">The sequence shown here is derived from an EMBL/GenBank/DDBJ whole genome shotgun (WGS) entry which is preliminary data.</text>
</comment>
<proteinExistence type="predicted"/>
<feature type="compositionally biased region" description="Basic and acidic residues" evidence="1">
    <location>
        <begin position="587"/>
        <end position="619"/>
    </location>
</feature>
<evidence type="ECO:0000313" key="2">
    <source>
        <dbReference type="EMBL" id="OMJ79913.1"/>
    </source>
</evidence>
<feature type="compositionally biased region" description="Basic and acidic residues" evidence="1">
    <location>
        <begin position="542"/>
        <end position="568"/>
    </location>
</feature>
<dbReference type="Gene3D" id="3.30.460.10">
    <property type="entry name" value="Beta Polymerase, domain 2"/>
    <property type="match status" value="1"/>
</dbReference>
<dbReference type="SUPFAM" id="SSF81631">
    <property type="entry name" value="PAP/OAS1 substrate-binding domain"/>
    <property type="match status" value="1"/>
</dbReference>
<accession>A0A1R2BSX0</accession>
<dbReference type="EMBL" id="MPUH01000448">
    <property type="protein sequence ID" value="OMJ79913.1"/>
    <property type="molecule type" value="Genomic_DNA"/>
</dbReference>
<evidence type="ECO:0000256" key="1">
    <source>
        <dbReference type="SAM" id="MobiDB-lite"/>
    </source>
</evidence>
<name>A0A1R2BSX0_9CILI</name>
<keyword evidence="3" id="KW-1185">Reference proteome</keyword>
<organism evidence="2 3">
    <name type="scientific">Stentor coeruleus</name>
    <dbReference type="NCBI Taxonomy" id="5963"/>
    <lineage>
        <taxon>Eukaryota</taxon>
        <taxon>Sar</taxon>
        <taxon>Alveolata</taxon>
        <taxon>Ciliophora</taxon>
        <taxon>Postciliodesmatophora</taxon>
        <taxon>Heterotrichea</taxon>
        <taxon>Heterotrichida</taxon>
        <taxon>Stentoridae</taxon>
        <taxon>Stentor</taxon>
    </lineage>
</organism>
<dbReference type="Gene3D" id="1.10.1410.10">
    <property type="match status" value="1"/>
</dbReference>
<feature type="compositionally biased region" description="Basic and acidic residues" evidence="1">
    <location>
        <begin position="520"/>
        <end position="534"/>
    </location>
</feature>
<reference evidence="2 3" key="1">
    <citation type="submission" date="2016-11" db="EMBL/GenBank/DDBJ databases">
        <title>The macronuclear genome of Stentor coeruleus: a giant cell with tiny introns.</title>
        <authorList>
            <person name="Slabodnick M."/>
            <person name="Ruby J.G."/>
            <person name="Reiff S.B."/>
            <person name="Swart E.C."/>
            <person name="Gosai S."/>
            <person name="Prabakaran S."/>
            <person name="Witkowska E."/>
            <person name="Larue G.E."/>
            <person name="Fisher S."/>
            <person name="Freeman R.M."/>
            <person name="Gunawardena J."/>
            <person name="Chu W."/>
            <person name="Stover N.A."/>
            <person name="Gregory B.D."/>
            <person name="Nowacki M."/>
            <person name="Derisi J."/>
            <person name="Roy S.W."/>
            <person name="Marshall W.F."/>
            <person name="Sood P."/>
        </authorList>
    </citation>
    <scope>NUCLEOTIDE SEQUENCE [LARGE SCALE GENOMIC DNA]</scope>
    <source>
        <strain evidence="2">WM001</strain>
    </source>
</reference>
<dbReference type="AlphaFoldDB" id="A0A1R2BSX0"/>
<sequence>MEIITECILMKESSEKSMEQLIKSQDPYAIGILLASPLSSTTISLLETLLAISSLESLPNHIQIGALAKFFRHFCEIHAVINISQSLPPVLSLLESSTKLLTKLLNIQENKEIHNFAIKSFSKTIERLCFELRTKLDVLKIVKLALPFQEIIVHPTELFKIPKNLFENLEKFMTTDIDSLIFTTDSLWNCVKNLSPSDFDPIKNVGFILIKEIFIRIPNNERNIKGVEELLLKHSEDFTKSQRDKLIPIYETFCRNFEWPQDMKITDALIGIKTEIIEMDSPWDYIDDNEDLMVIERETQKSLSYEHNSIDNLTEKTIDMLKKRFAREFVTYESIKQELDQITISNTANLRKMYDKILEIMNKDTESCSKFWRTMVTAMRKFRILGNDQLNIISNKINTLKSSRGHDDRPENPNESYNQRSDPRNDYKKEDSYDRRHDPYANDYRKDDSRYDRHQNYRKEDSRQEYWRSDDRRDEKKHENEYKKRDNEDDRYTKDSYQNDRRKYEEKQPRSGWDDWGQGSEDRFKKDNREDKEQGYGYAKRGGYDKKVFNDEGGREKKTSKEEFKQYDNRGNADPWGTVDNYPKSQIEIRDPIQHDPWGEFVDSDKPKKNPIKNSKDSWENPDNLKLIHYGQKKSDPKPQSSNKLMDTDLIIYKKPEISDPWADSPKNHLETNPTSSSMIIQSFDAHVPIQPKAKDILPIISPGKRLYHISELGEKISQSVDNNIPDNVFYQKLESALNFFTNKLKLQFPTADISLIGSLKYRLYLKNSPIDILVNDFSYPDRQTFKNLLFDYLLTQGQCSATHDYLLFSSKFTYHIYVNSKIPLHISQLIGRYNEALTINTFLYYIKIWSRDFSIKNISEKSYMWTILALFYLMSTNPPVIKNLQLPEIHNPVPVEGYDIFIDPGHYESLKTPAEALFIGFIEFLHNSKNQVFIVRTGEITKDDEFVLAVTDFFTDKTIGITKEHEGELMKMIQVTYEEISNIVKL</sequence>
<feature type="region of interest" description="Disordered" evidence="1">
    <location>
        <begin position="400"/>
        <end position="624"/>
    </location>
</feature>
<feature type="compositionally biased region" description="Basic and acidic residues" evidence="1">
    <location>
        <begin position="421"/>
        <end position="513"/>
    </location>
</feature>
<protein>
    <recommendedName>
        <fullName evidence="4">PAP-associated domain-containing protein</fullName>
    </recommendedName>
</protein>
<gene>
    <name evidence="2" type="ORF">SteCoe_19943</name>
</gene>